<evidence type="ECO:0000313" key="2">
    <source>
        <dbReference type="EMBL" id="KAA9013332.1"/>
    </source>
</evidence>
<evidence type="ECO:0000313" key="4">
    <source>
        <dbReference type="Proteomes" id="UP000325933"/>
    </source>
</evidence>
<organism evidence="3 4">
    <name type="scientific">Sphingobium limneticum</name>
    <dbReference type="NCBI Taxonomy" id="1007511"/>
    <lineage>
        <taxon>Bacteria</taxon>
        <taxon>Pseudomonadati</taxon>
        <taxon>Pseudomonadota</taxon>
        <taxon>Alphaproteobacteria</taxon>
        <taxon>Sphingomonadales</taxon>
        <taxon>Sphingomonadaceae</taxon>
        <taxon>Sphingobium</taxon>
    </lineage>
</organism>
<proteinExistence type="predicted"/>
<name>A0A5J5HVF3_9SPHN</name>
<dbReference type="EMBL" id="VYQA01000017">
    <property type="protein sequence ID" value="KAA9025638.1"/>
    <property type="molecule type" value="Genomic_DNA"/>
</dbReference>
<gene>
    <name evidence="3" type="ORF">F4U95_19225</name>
    <name evidence="2" type="ORF">F4U96_19100</name>
</gene>
<dbReference type="Pfam" id="PF09490">
    <property type="entry name" value="CbtA"/>
    <property type="match status" value="1"/>
</dbReference>
<keyword evidence="1" id="KW-0472">Membrane</keyword>
<feature type="transmembrane region" description="Helical" evidence="1">
    <location>
        <begin position="139"/>
        <end position="159"/>
    </location>
</feature>
<dbReference type="Proteomes" id="UP000326364">
    <property type="component" value="Unassembled WGS sequence"/>
</dbReference>
<keyword evidence="1" id="KW-1133">Transmembrane helix</keyword>
<dbReference type="InterPro" id="IPR012666">
    <property type="entry name" value="CbtA_put"/>
</dbReference>
<dbReference type="Proteomes" id="UP000325933">
    <property type="component" value="Unassembled WGS sequence"/>
</dbReference>
<feature type="transmembrane region" description="Helical" evidence="1">
    <location>
        <begin position="171"/>
        <end position="190"/>
    </location>
</feature>
<comment type="caution">
    <text evidence="3">The sequence shown here is derived from an EMBL/GenBank/DDBJ whole genome shotgun (WGS) entry which is preliminary data.</text>
</comment>
<dbReference type="AlphaFoldDB" id="A0A5J5HVF3"/>
<evidence type="ECO:0000313" key="5">
    <source>
        <dbReference type="Proteomes" id="UP000326364"/>
    </source>
</evidence>
<keyword evidence="1" id="KW-0812">Transmembrane</keyword>
<dbReference type="RefSeq" id="WP_150426716.1">
    <property type="nucleotide sequence ID" value="NZ_VYQA01000017.1"/>
</dbReference>
<evidence type="ECO:0000313" key="3">
    <source>
        <dbReference type="EMBL" id="KAA9025638.1"/>
    </source>
</evidence>
<accession>A0A5J5HVF3</accession>
<feature type="transmembrane region" description="Helical" evidence="1">
    <location>
        <begin position="65"/>
        <end position="89"/>
    </location>
</feature>
<feature type="transmembrane region" description="Helical" evidence="1">
    <location>
        <begin position="210"/>
        <end position="231"/>
    </location>
</feature>
<reference evidence="4 5" key="1">
    <citation type="submission" date="2019-09" db="EMBL/GenBank/DDBJ databases">
        <authorList>
            <person name="Feng G."/>
        </authorList>
    </citation>
    <scope>NUCLEOTIDE SEQUENCE [LARGE SCALE GENOMIC DNA]</scope>
    <source>
        <strain evidence="3 4">KACC 19283</strain>
        <strain evidence="2 5">KACC 19284</strain>
    </source>
</reference>
<feature type="transmembrane region" description="Helical" evidence="1">
    <location>
        <begin position="101"/>
        <end position="119"/>
    </location>
</feature>
<sequence>MTRTLLWRGMLAGILAALLATLVARVIAEPQIDLAIGYEASHAAHHAPAAAEEPELVSRDTQKGAGLFTALALYGAAVGGIFSLVFAYGYGRFGRIGPRSFALLLAGLAFLLIVIVPGIKYPQTPPAVGQHETVGIRTAAYFMMIGLSIAAAVIAAHVRTALLRSLRPIDATLLAVGAFALVVGVGQYLLPVINEVPADFPATLLWNFRIASIASQAVLWGTIGIAFGLWAEPVLRRA</sequence>
<evidence type="ECO:0000256" key="1">
    <source>
        <dbReference type="SAM" id="Phobius"/>
    </source>
</evidence>
<dbReference type="EMBL" id="VYQB01000017">
    <property type="protein sequence ID" value="KAA9013332.1"/>
    <property type="molecule type" value="Genomic_DNA"/>
</dbReference>
<protein>
    <submittedName>
        <fullName evidence="3">CbtA family protein</fullName>
    </submittedName>
</protein>
<keyword evidence="5" id="KW-1185">Reference proteome</keyword>